<dbReference type="GO" id="GO:0006369">
    <property type="term" value="P:termination of RNA polymerase II transcription"/>
    <property type="evidence" value="ECO:0007669"/>
    <property type="project" value="InterPro"/>
</dbReference>
<dbReference type="GO" id="GO:0005849">
    <property type="term" value="C:mRNA cleavage factor complex"/>
    <property type="evidence" value="ECO:0007669"/>
    <property type="project" value="TreeGrafter"/>
</dbReference>
<organism evidence="4 5">
    <name type="scientific">Pocillopora meandrina</name>
    <dbReference type="NCBI Taxonomy" id="46732"/>
    <lineage>
        <taxon>Eukaryota</taxon>
        <taxon>Metazoa</taxon>
        <taxon>Cnidaria</taxon>
        <taxon>Anthozoa</taxon>
        <taxon>Hexacorallia</taxon>
        <taxon>Scleractinia</taxon>
        <taxon>Astrocoeniina</taxon>
        <taxon>Pocilloporidae</taxon>
        <taxon>Pocillopora</taxon>
    </lineage>
</organism>
<feature type="domain" description="VHS" evidence="2">
    <location>
        <begin position="13"/>
        <end position="116"/>
    </location>
</feature>
<dbReference type="GO" id="GO:0003729">
    <property type="term" value="F:mRNA binding"/>
    <property type="evidence" value="ECO:0007669"/>
    <property type="project" value="InterPro"/>
</dbReference>
<dbReference type="InterPro" id="IPR002014">
    <property type="entry name" value="VHS_dom"/>
</dbReference>
<feature type="domain" description="CID" evidence="3">
    <location>
        <begin position="4"/>
        <end position="132"/>
    </location>
</feature>
<feature type="compositionally biased region" description="Basic and acidic residues" evidence="1">
    <location>
        <begin position="891"/>
        <end position="902"/>
    </location>
</feature>
<proteinExistence type="predicted"/>
<dbReference type="EMBL" id="CALNXJ010000008">
    <property type="protein sequence ID" value="CAH3046039.1"/>
    <property type="molecule type" value="Genomic_DNA"/>
</dbReference>
<dbReference type="Pfam" id="PF04818">
    <property type="entry name" value="CID"/>
    <property type="match status" value="1"/>
</dbReference>
<evidence type="ECO:0000313" key="4">
    <source>
        <dbReference type="EMBL" id="CAH3046039.1"/>
    </source>
</evidence>
<feature type="compositionally biased region" description="Basic and acidic residues" evidence="1">
    <location>
        <begin position="1227"/>
        <end position="1242"/>
    </location>
</feature>
<feature type="compositionally biased region" description="Basic and acidic residues" evidence="1">
    <location>
        <begin position="837"/>
        <end position="855"/>
    </location>
</feature>
<dbReference type="PROSITE" id="PS50179">
    <property type="entry name" value="VHS"/>
    <property type="match status" value="1"/>
</dbReference>
<evidence type="ECO:0008006" key="6">
    <source>
        <dbReference type="Google" id="ProtNLM"/>
    </source>
</evidence>
<feature type="compositionally biased region" description="Basic and acidic residues" evidence="1">
    <location>
        <begin position="577"/>
        <end position="603"/>
    </location>
</feature>
<keyword evidence="5" id="KW-1185">Reference proteome</keyword>
<dbReference type="InterPro" id="IPR047415">
    <property type="entry name" value="Pcf11_CID"/>
</dbReference>
<feature type="compositionally biased region" description="Basic and acidic residues" evidence="1">
    <location>
        <begin position="398"/>
        <end position="464"/>
    </location>
</feature>
<feature type="compositionally biased region" description="Polar residues" evidence="1">
    <location>
        <begin position="321"/>
        <end position="332"/>
    </location>
</feature>
<dbReference type="GO" id="GO:0035091">
    <property type="term" value="F:phosphatidylinositol binding"/>
    <property type="evidence" value="ECO:0007669"/>
    <property type="project" value="InterPro"/>
</dbReference>
<accession>A0AAU9W2X3</accession>
<feature type="compositionally biased region" description="Basic and acidic residues" evidence="1">
    <location>
        <begin position="264"/>
        <end position="297"/>
    </location>
</feature>
<dbReference type="PROSITE" id="PS51391">
    <property type="entry name" value="CID"/>
    <property type="match status" value="1"/>
</dbReference>
<dbReference type="InterPro" id="IPR008942">
    <property type="entry name" value="ENTH_VHS"/>
</dbReference>
<dbReference type="GO" id="GO:0000993">
    <property type="term" value="F:RNA polymerase II complex binding"/>
    <property type="evidence" value="ECO:0007669"/>
    <property type="project" value="InterPro"/>
</dbReference>
<comment type="caution">
    <text evidence="4">The sequence shown here is derived from an EMBL/GenBank/DDBJ whole genome shotgun (WGS) entry which is preliminary data.</text>
</comment>
<dbReference type="PANTHER" id="PTHR15921:SF3">
    <property type="entry name" value="PRE-MRNA CLEAVAGE COMPLEX 2 PROTEIN PCF11"/>
    <property type="match status" value="1"/>
</dbReference>
<feature type="compositionally biased region" description="Basic and acidic residues" evidence="1">
    <location>
        <begin position="373"/>
        <end position="390"/>
    </location>
</feature>
<feature type="region of interest" description="Disordered" evidence="1">
    <location>
        <begin position="769"/>
        <end position="822"/>
    </location>
</feature>
<dbReference type="InterPro" id="IPR045154">
    <property type="entry name" value="PCF11-like"/>
</dbReference>
<evidence type="ECO:0000313" key="5">
    <source>
        <dbReference type="Proteomes" id="UP001159428"/>
    </source>
</evidence>
<evidence type="ECO:0000259" key="2">
    <source>
        <dbReference type="PROSITE" id="PS50179"/>
    </source>
</evidence>
<name>A0AAU9W2X3_9CNID</name>
<evidence type="ECO:0000256" key="1">
    <source>
        <dbReference type="SAM" id="MobiDB-lite"/>
    </source>
</evidence>
<dbReference type="GO" id="GO:0005737">
    <property type="term" value="C:cytoplasm"/>
    <property type="evidence" value="ECO:0007669"/>
    <property type="project" value="TreeGrafter"/>
</dbReference>
<feature type="compositionally biased region" description="Basic and acidic residues" evidence="1">
    <location>
        <begin position="473"/>
        <end position="520"/>
    </location>
</feature>
<dbReference type="CDD" id="cd16982">
    <property type="entry name" value="CID_Pcf11"/>
    <property type="match status" value="1"/>
</dbReference>
<feature type="compositionally biased region" description="Basic and acidic residues" evidence="1">
    <location>
        <begin position="527"/>
        <end position="550"/>
    </location>
</feature>
<dbReference type="PANTHER" id="PTHR15921">
    <property type="entry name" value="PRE-MRNA CLEAVAGE COMPLEX II"/>
    <property type="match status" value="1"/>
</dbReference>
<dbReference type="Proteomes" id="UP001159428">
    <property type="component" value="Unassembled WGS sequence"/>
</dbReference>
<feature type="region of interest" description="Disordered" evidence="1">
    <location>
        <begin position="1187"/>
        <end position="1294"/>
    </location>
</feature>
<feature type="region of interest" description="Disordered" evidence="1">
    <location>
        <begin position="667"/>
        <end position="696"/>
    </location>
</feature>
<protein>
    <recommendedName>
        <fullName evidence="6">Pre-mRNA cleavage complex 2 protein Pcf11</fullName>
    </recommendedName>
</protein>
<reference evidence="4 5" key="1">
    <citation type="submission" date="2022-05" db="EMBL/GenBank/DDBJ databases">
        <authorList>
            <consortium name="Genoscope - CEA"/>
            <person name="William W."/>
        </authorList>
    </citation>
    <scope>NUCLEOTIDE SEQUENCE [LARGE SCALE GENOMIC DNA]</scope>
</reference>
<feature type="compositionally biased region" description="Acidic residues" evidence="1">
    <location>
        <begin position="1187"/>
        <end position="1200"/>
    </location>
</feature>
<feature type="region of interest" description="Disordered" evidence="1">
    <location>
        <begin position="242"/>
        <end position="550"/>
    </location>
</feature>
<feature type="compositionally biased region" description="Basic and acidic residues" evidence="1">
    <location>
        <begin position="1205"/>
        <end position="1219"/>
    </location>
</feature>
<feature type="compositionally biased region" description="Basic residues" evidence="1">
    <location>
        <begin position="354"/>
        <end position="363"/>
    </location>
</feature>
<dbReference type="GO" id="GO:0043130">
    <property type="term" value="F:ubiquitin binding"/>
    <property type="evidence" value="ECO:0007669"/>
    <property type="project" value="InterPro"/>
</dbReference>
<feature type="region of interest" description="Disordered" evidence="1">
    <location>
        <begin position="577"/>
        <end position="606"/>
    </location>
</feature>
<evidence type="ECO:0000259" key="3">
    <source>
        <dbReference type="PROSITE" id="PS51391"/>
    </source>
</evidence>
<sequence>MDTGDEGICEEYASSLEDLTFNSKPLINVLTMLAEENSQYAENITKLIEKRICQVSQQFKLPSLYLLDSIVKNVGGGYLKLVADIMENSFTCVFEKADEKTRRDLYKLRHTWQQYFPAKMLHDLDVAVNKHDPGWPISPAPPPSPSIHINPKFLPKAEKTGAVLTGSIATPQEHKVVVDHQQRLHELQRLQEEQLKLTELEIQEHQMKRDLLLKKQQQERKLLLQQQQQQILHLRLKPESTKDSVLLNGPPNSTLSEPVSTKAETTEKMQETLSSRDPRIRQIEPEPDHIPEPKHFGDSSQQDLKTVPIPKVKSVQHMSVAANSSEGSNRVPSGTHLEREVTGSPKYGDLQKPSKPKSTHKRRNSGDWSSHSPNHENHKDEPEDIQDMRGKARRGRRRSIERQRERGKGERGRGRGHEPGKRGREMDHEKTERRINRVPDRDSRHTLTAGRHDEMNHPFRDDFKKRNKNFLPQKEHLMNQENWRRSAAEIPNVDERSRLGKRGPEGPSRRDRYIDKDFRGSKSPLYGREEFVRKGSPGIREERPRGNGYEREQYENVEHFKPHQSSHEMQQDPNFQFREEVRGHPPVPFHDDPRERHLGEPLSKKPRPLLSDVEITELRNRKGALPNTGRMTPPPVFHEGFLGEPMDIHPHPMDAEHPLPRDHNFGPQGPGMRREFRPRTPPRQQHPGEWTPGFEIPRELMLDRQNEIMRQAESRLQAGDLTVEQHEDLVDKLHQLYELQRHPDSMLLSRESRPPPNSEYLPRHMMSSRLEEPPFRPGGPLDRPGTPPEIGPGRPIAPRYDGPPEHLRIQNRGPAAMEPGHMMRVDDPRFEANEPEMRRFNEDYRGPHTEVDRPSLGRPLPVGGPSIRTDRPFDNSPRVDGGLNPQFPHGRHVEEIARHPGSHENSPGSVVTPSTPPRQEKGQEVPITPNTMMEKRSVDDLFRKLMDFGIIKVMPEPVSEPPQHVALPAPPQAEIQKPRPLPGPPVSLPGLSLPAITAEQTQPPKVEKPVIPPIKLVPEDLKKRHDSVIASLYDGTQCSSCGLRFPGEAAKIYREHLDWHFRKNRREKDGRRVAHRQWYFVVKDWLNYEEISDPDERAKSSFFDISKGAVDSPDPLKETEKEFADGSCPVLAGDTEAEAECDICCEKFEQFWEETNEEWHYKSAVRIDGKTYHYLCYQDVKETQIQTEEDENELEKDDENVNTSLEEKSPAKDGAKTEQKSPQNGEAKAEVEHAGGRDREPKIPQSKEASESNPQKGETDKSDAESSACEGKGVVSLSSNVNENKENETKGDET</sequence>
<dbReference type="Gene3D" id="1.25.40.90">
    <property type="match status" value="1"/>
</dbReference>
<dbReference type="InterPro" id="IPR006569">
    <property type="entry name" value="CID_dom"/>
</dbReference>
<feature type="region of interest" description="Disordered" evidence="1">
    <location>
        <begin position="837"/>
        <end position="929"/>
    </location>
</feature>
<dbReference type="GO" id="GO:0031124">
    <property type="term" value="P:mRNA 3'-end processing"/>
    <property type="evidence" value="ECO:0007669"/>
    <property type="project" value="InterPro"/>
</dbReference>
<feature type="compositionally biased region" description="Basic and acidic residues" evidence="1">
    <location>
        <begin position="1283"/>
        <end position="1294"/>
    </location>
</feature>
<dbReference type="SMART" id="SM00582">
    <property type="entry name" value="RPR"/>
    <property type="match status" value="1"/>
</dbReference>
<dbReference type="SUPFAM" id="SSF48464">
    <property type="entry name" value="ENTH/VHS domain"/>
    <property type="match status" value="1"/>
</dbReference>
<feature type="compositionally biased region" description="Polar residues" evidence="1">
    <location>
        <begin position="250"/>
        <end position="263"/>
    </location>
</feature>
<gene>
    <name evidence="4" type="ORF">PMEA_00033058</name>
</gene>